<dbReference type="AlphaFoldDB" id="X0WBR5"/>
<sequence>MHWGQDGDGSAASRSQIPKKTTKKLNKAIPGLAVPALSARKGTPKIKVIMTIRNMAIAVAKRS</sequence>
<gene>
    <name evidence="2" type="ORF">S01H1_53168</name>
</gene>
<accession>X0WBR5</accession>
<protein>
    <submittedName>
        <fullName evidence="2">Uncharacterized protein</fullName>
    </submittedName>
</protein>
<comment type="caution">
    <text evidence="2">The sequence shown here is derived from an EMBL/GenBank/DDBJ whole genome shotgun (WGS) entry which is preliminary data.</text>
</comment>
<proteinExistence type="predicted"/>
<organism evidence="2">
    <name type="scientific">marine sediment metagenome</name>
    <dbReference type="NCBI Taxonomy" id="412755"/>
    <lineage>
        <taxon>unclassified sequences</taxon>
        <taxon>metagenomes</taxon>
        <taxon>ecological metagenomes</taxon>
    </lineage>
</organism>
<evidence type="ECO:0000313" key="2">
    <source>
        <dbReference type="EMBL" id="GAG21988.1"/>
    </source>
</evidence>
<evidence type="ECO:0000256" key="1">
    <source>
        <dbReference type="SAM" id="MobiDB-lite"/>
    </source>
</evidence>
<feature type="region of interest" description="Disordered" evidence="1">
    <location>
        <begin position="1"/>
        <end position="25"/>
    </location>
</feature>
<reference evidence="2" key="1">
    <citation type="journal article" date="2014" name="Front. Microbiol.">
        <title>High frequency of phylogenetically diverse reductive dehalogenase-homologous genes in deep subseafloor sedimentary metagenomes.</title>
        <authorList>
            <person name="Kawai M."/>
            <person name="Futagami T."/>
            <person name="Toyoda A."/>
            <person name="Takaki Y."/>
            <person name="Nishi S."/>
            <person name="Hori S."/>
            <person name="Arai W."/>
            <person name="Tsubouchi T."/>
            <person name="Morono Y."/>
            <person name="Uchiyama I."/>
            <person name="Ito T."/>
            <person name="Fujiyama A."/>
            <person name="Inagaki F."/>
            <person name="Takami H."/>
        </authorList>
    </citation>
    <scope>NUCLEOTIDE SEQUENCE</scope>
    <source>
        <strain evidence="2">Expedition CK06-06</strain>
    </source>
</reference>
<name>X0WBR5_9ZZZZ</name>
<dbReference type="EMBL" id="BARS01034415">
    <property type="protein sequence ID" value="GAG21988.1"/>
    <property type="molecule type" value="Genomic_DNA"/>
</dbReference>